<dbReference type="Proteomes" id="UP000027920">
    <property type="component" value="Unassembled WGS sequence"/>
</dbReference>
<name>A0A072PA04_9EURO</name>
<dbReference type="Gene3D" id="2.70.98.10">
    <property type="match status" value="1"/>
</dbReference>
<evidence type="ECO:0000256" key="3">
    <source>
        <dbReference type="ARBA" id="ARBA00023295"/>
    </source>
</evidence>
<evidence type="ECO:0000256" key="2">
    <source>
        <dbReference type="ARBA" id="ARBA00022801"/>
    </source>
</evidence>
<dbReference type="GeneID" id="25281795"/>
<evidence type="ECO:0000259" key="7">
    <source>
        <dbReference type="SMART" id="SM01038"/>
    </source>
</evidence>
<dbReference type="InterPro" id="IPR006103">
    <property type="entry name" value="Glyco_hydro_2_cat"/>
</dbReference>
<feature type="domain" description="Beta galactosidase small chain/" evidence="7">
    <location>
        <begin position="775"/>
        <end position="1059"/>
    </location>
</feature>
<dbReference type="SUPFAM" id="SSF51445">
    <property type="entry name" value="(Trans)glycosidases"/>
    <property type="match status" value="1"/>
</dbReference>
<dbReference type="InterPro" id="IPR013783">
    <property type="entry name" value="Ig-like_fold"/>
</dbReference>
<accession>A0A072PA04</accession>
<dbReference type="Pfam" id="PF16353">
    <property type="entry name" value="LacZ_4"/>
    <property type="match status" value="1"/>
</dbReference>
<proteinExistence type="inferred from homology"/>
<keyword evidence="9" id="KW-1185">Reference proteome</keyword>
<dbReference type="Pfam" id="PF02837">
    <property type="entry name" value="Glyco_hydro_2_N"/>
    <property type="match status" value="1"/>
</dbReference>
<dbReference type="PRINTS" id="PR00132">
    <property type="entry name" value="GLHYDRLASE2"/>
</dbReference>
<evidence type="ECO:0000256" key="5">
    <source>
        <dbReference type="RuleBase" id="RU361154"/>
    </source>
</evidence>
<dbReference type="Gene3D" id="2.60.120.260">
    <property type="entry name" value="Galactose-binding domain-like"/>
    <property type="match status" value="1"/>
</dbReference>
<dbReference type="InterPro" id="IPR006102">
    <property type="entry name" value="Ig-like_GH2"/>
</dbReference>
<protein>
    <recommendedName>
        <fullName evidence="4">Lactase</fullName>
    </recommendedName>
</protein>
<dbReference type="HOGENOM" id="CLU_002346_0_0_1"/>
<dbReference type="PANTHER" id="PTHR46323">
    <property type="entry name" value="BETA-GALACTOSIDASE"/>
    <property type="match status" value="1"/>
</dbReference>
<evidence type="ECO:0000313" key="8">
    <source>
        <dbReference type="EMBL" id="KEF56691.1"/>
    </source>
</evidence>
<dbReference type="InterPro" id="IPR014718">
    <property type="entry name" value="GH-type_carb-bd"/>
</dbReference>
<gene>
    <name evidence="8" type="ORF">A1O9_06880</name>
</gene>
<feature type="region of interest" description="Disordered" evidence="6">
    <location>
        <begin position="1"/>
        <end position="23"/>
    </location>
</feature>
<organism evidence="8 9">
    <name type="scientific">Exophiala aquamarina CBS 119918</name>
    <dbReference type="NCBI Taxonomy" id="1182545"/>
    <lineage>
        <taxon>Eukaryota</taxon>
        <taxon>Fungi</taxon>
        <taxon>Dikarya</taxon>
        <taxon>Ascomycota</taxon>
        <taxon>Pezizomycotina</taxon>
        <taxon>Eurotiomycetes</taxon>
        <taxon>Chaetothyriomycetidae</taxon>
        <taxon>Chaetothyriales</taxon>
        <taxon>Herpotrichiellaceae</taxon>
        <taxon>Exophiala</taxon>
    </lineage>
</organism>
<dbReference type="InterPro" id="IPR006104">
    <property type="entry name" value="Glyco_hydro_2_N"/>
</dbReference>
<dbReference type="Pfam" id="PF00703">
    <property type="entry name" value="Glyco_hydro_2"/>
    <property type="match status" value="1"/>
</dbReference>
<dbReference type="Pfam" id="PF02929">
    <property type="entry name" value="Bgal_small_N"/>
    <property type="match status" value="1"/>
</dbReference>
<dbReference type="InterPro" id="IPR006101">
    <property type="entry name" value="Glyco_hydro_2"/>
</dbReference>
<dbReference type="EMBL" id="AMGV01000005">
    <property type="protein sequence ID" value="KEF56691.1"/>
    <property type="molecule type" value="Genomic_DNA"/>
</dbReference>
<keyword evidence="3 5" id="KW-0326">Glycosidase</keyword>
<feature type="compositionally biased region" description="Basic and acidic residues" evidence="6">
    <location>
        <begin position="13"/>
        <end position="23"/>
    </location>
</feature>
<evidence type="ECO:0000256" key="6">
    <source>
        <dbReference type="SAM" id="MobiDB-lite"/>
    </source>
</evidence>
<dbReference type="RefSeq" id="XP_013259281.1">
    <property type="nucleotide sequence ID" value="XM_013403827.1"/>
</dbReference>
<comment type="similarity">
    <text evidence="1 5">Belongs to the glycosyl hydrolase 2 family.</text>
</comment>
<dbReference type="SUPFAM" id="SSF49303">
    <property type="entry name" value="beta-Galactosidase/glucuronidase domain"/>
    <property type="match status" value="2"/>
</dbReference>
<dbReference type="SMART" id="SM01038">
    <property type="entry name" value="Bgal_small_N"/>
    <property type="match status" value="1"/>
</dbReference>
<dbReference type="InterPro" id="IPR023230">
    <property type="entry name" value="Glyco_hydro_2_CS"/>
</dbReference>
<dbReference type="GO" id="GO:0005990">
    <property type="term" value="P:lactose catabolic process"/>
    <property type="evidence" value="ECO:0007669"/>
    <property type="project" value="TreeGrafter"/>
</dbReference>
<dbReference type="SUPFAM" id="SSF49785">
    <property type="entry name" value="Galactose-binding domain-like"/>
    <property type="match status" value="1"/>
</dbReference>
<dbReference type="OrthoDB" id="408320at2759"/>
<dbReference type="InterPro" id="IPR017853">
    <property type="entry name" value="GH"/>
</dbReference>
<dbReference type="AlphaFoldDB" id="A0A072PA04"/>
<dbReference type="GO" id="GO:0030246">
    <property type="term" value="F:carbohydrate binding"/>
    <property type="evidence" value="ECO:0007669"/>
    <property type="project" value="InterPro"/>
</dbReference>
<evidence type="ECO:0000256" key="4">
    <source>
        <dbReference type="ARBA" id="ARBA00032230"/>
    </source>
</evidence>
<keyword evidence="2 5" id="KW-0378">Hydrolase</keyword>
<dbReference type="GO" id="GO:0004565">
    <property type="term" value="F:beta-galactosidase activity"/>
    <property type="evidence" value="ECO:0007669"/>
    <property type="project" value="InterPro"/>
</dbReference>
<dbReference type="GO" id="GO:0009341">
    <property type="term" value="C:beta-galactosidase complex"/>
    <property type="evidence" value="ECO:0007669"/>
    <property type="project" value="InterPro"/>
</dbReference>
<dbReference type="Gene3D" id="3.20.20.80">
    <property type="entry name" value="Glycosidases"/>
    <property type="match status" value="1"/>
</dbReference>
<dbReference type="InterPro" id="IPR011013">
    <property type="entry name" value="Gal_mutarotase_sf_dom"/>
</dbReference>
<evidence type="ECO:0000256" key="1">
    <source>
        <dbReference type="ARBA" id="ARBA00007401"/>
    </source>
</evidence>
<dbReference type="InterPro" id="IPR008979">
    <property type="entry name" value="Galactose-bd-like_sf"/>
</dbReference>
<dbReference type="InterPro" id="IPR032312">
    <property type="entry name" value="LacZ_4"/>
</dbReference>
<dbReference type="Pfam" id="PF02836">
    <property type="entry name" value="Glyco_hydro_2_C"/>
    <property type="match status" value="1"/>
</dbReference>
<dbReference type="STRING" id="1182545.A0A072PA04"/>
<dbReference type="VEuPathDB" id="FungiDB:A1O9_06880"/>
<dbReference type="SUPFAM" id="SSF74650">
    <property type="entry name" value="Galactose mutarotase-like"/>
    <property type="match status" value="1"/>
</dbReference>
<dbReference type="Gene3D" id="2.60.40.10">
    <property type="entry name" value="Immunoglobulins"/>
    <property type="match status" value="2"/>
</dbReference>
<dbReference type="PANTHER" id="PTHR46323:SF1">
    <property type="entry name" value="LACTASE"/>
    <property type="match status" value="1"/>
</dbReference>
<reference evidence="8 9" key="1">
    <citation type="submission" date="2013-03" db="EMBL/GenBank/DDBJ databases">
        <title>The Genome Sequence of Exophiala aquamarina CBS 119918.</title>
        <authorList>
            <consortium name="The Broad Institute Genomics Platform"/>
            <person name="Cuomo C."/>
            <person name="de Hoog S."/>
            <person name="Gorbushina A."/>
            <person name="Walker B."/>
            <person name="Young S.K."/>
            <person name="Zeng Q."/>
            <person name="Gargeya S."/>
            <person name="Fitzgerald M."/>
            <person name="Haas B."/>
            <person name="Abouelleil A."/>
            <person name="Allen A.W."/>
            <person name="Alvarado L."/>
            <person name="Arachchi H.M."/>
            <person name="Berlin A.M."/>
            <person name="Chapman S.B."/>
            <person name="Gainer-Dewar J."/>
            <person name="Goldberg J."/>
            <person name="Griggs A."/>
            <person name="Gujja S."/>
            <person name="Hansen M."/>
            <person name="Howarth C."/>
            <person name="Imamovic A."/>
            <person name="Ireland A."/>
            <person name="Larimer J."/>
            <person name="McCowan C."/>
            <person name="Murphy C."/>
            <person name="Pearson M."/>
            <person name="Poon T.W."/>
            <person name="Priest M."/>
            <person name="Roberts A."/>
            <person name="Saif S."/>
            <person name="Shea T."/>
            <person name="Sisk P."/>
            <person name="Sykes S."/>
            <person name="Wortman J."/>
            <person name="Nusbaum C."/>
            <person name="Birren B."/>
        </authorList>
    </citation>
    <scope>NUCLEOTIDE SEQUENCE [LARGE SCALE GENOMIC DNA]</scope>
    <source>
        <strain evidence="8 9">CBS 119918</strain>
    </source>
</reference>
<sequence length="1063" mass="120557">MRLEPLSSSGSAEAKDIYTDKQEQPDFENHKVFRRNRLAARSYFIPKASVLLNGQWDFHYAKTPAQAPIWDEINVDSEFQWQKITVPGHWQLQGHGRPQYTNVIYPFPVDPPHVPTENPTGTYRKRFRIPLDWRPDTQVRLRFDGVDSAFHLFVNGDEVGYSQGSRNPAEFDITSSVKRDVMNEVLVRVYQWSDGSYIEDQDQWWLSGIFRDVHLIPFPSKTRIEDFFIQTDLDSAYVDGFLSIQLDLTSQEDSTVEIEVRSPGGNDVLIYDRLTVSSREATTKKSFTVKKPAKWTAETPVLYPVQITLLDSNGRSVQTITHRIGFRKVEIKNGLLTVNGSRLLFRGVNRHEHHPQFGRAVPVDYMKRDLLLMKRHNINAVRCSHYPSQPALYNICDEIGLWVLDEADLECHGFYDAVARPLSIPEDMDYDQRKRLTFSKAAEFTSDNPEWEAAYVDRMTQLIQRDKNFTSVIIWSLGNEAFYGRNHKAMYEYSKRVDPSRPVHYEGDAEALSADMYSYMYPSVKRLISHAKETGTTADGSFKKPIILCEYAHAMGNGPGLLEDYQAVFRDYPRLQGGFIWEWANHGLLKSSDQDPRKNIYGYGGDFNDFPNDGAFVMDGLLYSNHTPTPGLIELEKVFSPIRIWADAQDQSLVIENGFNFTDLRDYSAHYKLETLDDRATLVLSGELNLPAVEPGATGRVSIPSDAVEYNAPDSAESWLTIVIKMRKASSWAEAGHEVAWFQHRMSAKPREPDLDLGAVVVPKLKVATLPRTFIIGADAFSLEFDRSFGHIKSWIYGGHELLHHDGGSRSPFQLGFWRPPTDNDTAWQTGAWKHWGLDSLTVQNRTFEIHRISEGEVRLTSTAYIGPPILAWGFLVETTYQILGNGHVTVKAHINPKGAFPANLPRVGWDLKLSKSLDRAEWFGLGPGEAYNDKKSSQKVGIYRASIEDLHTPYDIPQENGNRVDTRWVKMLNARGVGFKASLSGSKRSPGLFQWAASRYSALGLERTRHEPELKKDDLVHFRLDADVAGVGTGACGPGTNEVDQVKCEEMEFEIVVQPLLA</sequence>
<dbReference type="FunFam" id="3.20.20.80:FF:000018">
    <property type="entry name" value="Beta-galactosidase"/>
    <property type="match status" value="1"/>
</dbReference>
<dbReference type="InterPro" id="IPR036156">
    <property type="entry name" value="Beta-gal/glucu_dom_sf"/>
</dbReference>
<dbReference type="InterPro" id="IPR004199">
    <property type="entry name" value="B-gal_small/dom_5"/>
</dbReference>
<feature type="compositionally biased region" description="Polar residues" evidence="6">
    <location>
        <begin position="1"/>
        <end position="11"/>
    </location>
</feature>
<dbReference type="PROSITE" id="PS00719">
    <property type="entry name" value="GLYCOSYL_HYDROL_F2_1"/>
    <property type="match status" value="1"/>
</dbReference>
<comment type="caution">
    <text evidence="8">The sequence shown here is derived from an EMBL/GenBank/DDBJ whole genome shotgun (WGS) entry which is preliminary data.</text>
</comment>
<evidence type="ECO:0000313" key="9">
    <source>
        <dbReference type="Proteomes" id="UP000027920"/>
    </source>
</evidence>
<dbReference type="InterPro" id="IPR050347">
    <property type="entry name" value="Bact_Beta-galactosidase"/>
</dbReference>